<sequence length="119" mass="12454">MSLLLSILTHTQWCQPFYPFGKCDRLVLPSSSQQFILWPRDTPGASITGGGPAASPLQLQGAGLSDRGFLAVGWTAGDVKISKSQLGDVSGGCVFFVPSSAVVAPAPESGDLAHHRHPP</sequence>
<reference evidence="1" key="1">
    <citation type="submission" date="2023-04" db="EMBL/GenBank/DDBJ databases">
        <authorList>
            <consortium name="ELIXIR-Norway"/>
        </authorList>
    </citation>
    <scope>NUCLEOTIDE SEQUENCE [LARGE SCALE GENOMIC DNA]</scope>
</reference>
<dbReference type="EMBL" id="OX459957">
    <property type="protein sequence ID" value="CAI9163113.1"/>
    <property type="molecule type" value="Genomic_DNA"/>
</dbReference>
<gene>
    <name evidence="1" type="ORF">MRATA1EN1_LOCUS12075</name>
</gene>
<keyword evidence="2" id="KW-1185">Reference proteome</keyword>
<evidence type="ECO:0000313" key="2">
    <source>
        <dbReference type="Proteomes" id="UP001176941"/>
    </source>
</evidence>
<protein>
    <submittedName>
        <fullName evidence="1">Uncharacterized protein</fullName>
    </submittedName>
</protein>
<evidence type="ECO:0000313" key="1">
    <source>
        <dbReference type="EMBL" id="CAI9163113.1"/>
    </source>
</evidence>
<name>A0ABN8YRR4_RANTA</name>
<dbReference type="Proteomes" id="UP001176941">
    <property type="component" value="Chromosome 21"/>
</dbReference>
<accession>A0ABN8YRR4</accession>
<organism evidence="1 2">
    <name type="scientific">Rangifer tarandus platyrhynchus</name>
    <name type="common">Svalbard reindeer</name>
    <dbReference type="NCBI Taxonomy" id="3082113"/>
    <lineage>
        <taxon>Eukaryota</taxon>
        <taxon>Metazoa</taxon>
        <taxon>Chordata</taxon>
        <taxon>Craniata</taxon>
        <taxon>Vertebrata</taxon>
        <taxon>Euteleostomi</taxon>
        <taxon>Mammalia</taxon>
        <taxon>Eutheria</taxon>
        <taxon>Laurasiatheria</taxon>
        <taxon>Artiodactyla</taxon>
        <taxon>Ruminantia</taxon>
        <taxon>Pecora</taxon>
        <taxon>Cervidae</taxon>
        <taxon>Odocoileinae</taxon>
        <taxon>Rangifer</taxon>
    </lineage>
</organism>
<proteinExistence type="predicted"/>